<dbReference type="Pfam" id="PF02163">
    <property type="entry name" value="Peptidase_M50"/>
    <property type="match status" value="1"/>
</dbReference>
<dbReference type="Proteomes" id="UP000824071">
    <property type="component" value="Unassembled WGS sequence"/>
</dbReference>
<feature type="transmembrane region" description="Helical" evidence="13">
    <location>
        <begin position="130"/>
        <end position="155"/>
    </location>
</feature>
<evidence type="ECO:0000256" key="3">
    <source>
        <dbReference type="ARBA" id="ARBA00007931"/>
    </source>
</evidence>
<evidence type="ECO:0000256" key="8">
    <source>
        <dbReference type="ARBA" id="ARBA00022801"/>
    </source>
</evidence>
<dbReference type="CDD" id="cd06158">
    <property type="entry name" value="S2P-M50_like_1"/>
    <property type="match status" value="1"/>
</dbReference>
<dbReference type="InterPro" id="IPR008915">
    <property type="entry name" value="Peptidase_M50"/>
</dbReference>
<dbReference type="EMBL" id="DVMW01000001">
    <property type="protein sequence ID" value="HIU35024.1"/>
    <property type="molecule type" value="Genomic_DNA"/>
</dbReference>
<evidence type="ECO:0000313" key="15">
    <source>
        <dbReference type="EMBL" id="HIU35024.1"/>
    </source>
</evidence>
<evidence type="ECO:0000256" key="9">
    <source>
        <dbReference type="ARBA" id="ARBA00022833"/>
    </source>
</evidence>
<feature type="transmembrane region" description="Helical" evidence="13">
    <location>
        <begin position="20"/>
        <end position="42"/>
    </location>
</feature>
<comment type="caution">
    <text evidence="15">The sequence shown here is derived from an EMBL/GenBank/DDBJ whole genome shotgun (WGS) entry which is preliminary data.</text>
</comment>
<dbReference type="GO" id="GO:0005886">
    <property type="term" value="C:plasma membrane"/>
    <property type="evidence" value="ECO:0007669"/>
    <property type="project" value="UniProtKB-SubCell"/>
</dbReference>
<keyword evidence="12 13" id="KW-0472">Membrane</keyword>
<evidence type="ECO:0000256" key="1">
    <source>
        <dbReference type="ARBA" id="ARBA00001947"/>
    </source>
</evidence>
<comment type="similarity">
    <text evidence="3">Belongs to the peptidase M50B family.</text>
</comment>
<keyword evidence="4" id="KW-1003">Cell membrane</keyword>
<evidence type="ECO:0000259" key="14">
    <source>
        <dbReference type="Pfam" id="PF02163"/>
    </source>
</evidence>
<reference evidence="15" key="2">
    <citation type="journal article" date="2021" name="PeerJ">
        <title>Extensive microbial diversity within the chicken gut microbiome revealed by metagenomics and culture.</title>
        <authorList>
            <person name="Gilroy R."/>
            <person name="Ravi A."/>
            <person name="Getino M."/>
            <person name="Pursley I."/>
            <person name="Horton D.L."/>
            <person name="Alikhan N.F."/>
            <person name="Baker D."/>
            <person name="Gharbi K."/>
            <person name="Hall N."/>
            <person name="Watson M."/>
            <person name="Adriaenssens E.M."/>
            <person name="Foster-Nyarko E."/>
            <person name="Jarju S."/>
            <person name="Secka A."/>
            <person name="Antonio M."/>
            <person name="Oren A."/>
            <person name="Chaudhuri R.R."/>
            <person name="La Ragione R."/>
            <person name="Hildebrand F."/>
            <person name="Pallen M.J."/>
        </authorList>
    </citation>
    <scope>NUCLEOTIDE SEQUENCE</scope>
    <source>
        <strain evidence="15">ChiGjej1B1-19959</strain>
    </source>
</reference>
<keyword evidence="7" id="KW-0479">Metal-binding</keyword>
<dbReference type="GO" id="GO:0006508">
    <property type="term" value="P:proteolysis"/>
    <property type="evidence" value="ECO:0007669"/>
    <property type="project" value="UniProtKB-KW"/>
</dbReference>
<evidence type="ECO:0000256" key="7">
    <source>
        <dbReference type="ARBA" id="ARBA00022723"/>
    </source>
</evidence>
<accession>A0A9D1IFM2</accession>
<evidence type="ECO:0000256" key="4">
    <source>
        <dbReference type="ARBA" id="ARBA00022475"/>
    </source>
</evidence>
<dbReference type="PANTHER" id="PTHR35864">
    <property type="entry name" value="ZINC METALLOPROTEASE MJ0611-RELATED"/>
    <property type="match status" value="1"/>
</dbReference>
<keyword evidence="5 15" id="KW-0645">Protease</keyword>
<feature type="transmembrane region" description="Helical" evidence="13">
    <location>
        <begin position="95"/>
        <end position="118"/>
    </location>
</feature>
<evidence type="ECO:0000256" key="10">
    <source>
        <dbReference type="ARBA" id="ARBA00022989"/>
    </source>
</evidence>
<dbReference type="AlphaFoldDB" id="A0A9D1IFM2"/>
<evidence type="ECO:0000313" key="16">
    <source>
        <dbReference type="Proteomes" id="UP000824071"/>
    </source>
</evidence>
<sequence length="222" mass="24658">MLYTILRNGFHNPITLITGIFASLFVVFCTMPVHECAHAFMANRLGDSTARLSGRMSLNPMRHIDPMGAVMLVLIGFGYAKPVPVNPRNFKNPKAGMALTALAGPGANLLMAVVFIFLQNLVGMLPASNVLASAVYTFLLYAAIINLQLAVFNLIPIPPLDGSRLLQLLIPSKYYYKFLRYERYIVLVVFLLLFLGVLSGPISEAVLWLYEKLDFIIGFPFR</sequence>
<comment type="subcellular location">
    <subcellularLocation>
        <location evidence="2">Cell membrane</location>
        <topology evidence="2">Multi-pass membrane protein</topology>
    </subcellularLocation>
</comment>
<dbReference type="InterPro" id="IPR052348">
    <property type="entry name" value="Metallopeptidase_M50B"/>
</dbReference>
<feature type="domain" description="Peptidase M50" evidence="14">
    <location>
        <begin position="122"/>
        <end position="195"/>
    </location>
</feature>
<evidence type="ECO:0000256" key="13">
    <source>
        <dbReference type="SAM" id="Phobius"/>
    </source>
</evidence>
<keyword evidence="9" id="KW-0862">Zinc</keyword>
<keyword evidence="11" id="KW-0482">Metalloprotease</keyword>
<gene>
    <name evidence="15" type="ORF">IAC53_00205</name>
</gene>
<keyword evidence="10 13" id="KW-1133">Transmembrane helix</keyword>
<dbReference type="GO" id="GO:0008237">
    <property type="term" value="F:metallopeptidase activity"/>
    <property type="evidence" value="ECO:0007669"/>
    <property type="project" value="UniProtKB-KW"/>
</dbReference>
<dbReference type="GO" id="GO:0046872">
    <property type="term" value="F:metal ion binding"/>
    <property type="evidence" value="ECO:0007669"/>
    <property type="project" value="UniProtKB-KW"/>
</dbReference>
<dbReference type="InterPro" id="IPR044537">
    <property type="entry name" value="Rip2-like"/>
</dbReference>
<evidence type="ECO:0000256" key="11">
    <source>
        <dbReference type="ARBA" id="ARBA00023049"/>
    </source>
</evidence>
<evidence type="ECO:0000256" key="5">
    <source>
        <dbReference type="ARBA" id="ARBA00022670"/>
    </source>
</evidence>
<protein>
    <submittedName>
        <fullName evidence="15">Site-2 protease family protein</fullName>
    </submittedName>
</protein>
<keyword evidence="8" id="KW-0378">Hydrolase</keyword>
<evidence type="ECO:0000256" key="2">
    <source>
        <dbReference type="ARBA" id="ARBA00004651"/>
    </source>
</evidence>
<name>A0A9D1IFM2_9FIRM</name>
<feature type="transmembrane region" description="Helical" evidence="13">
    <location>
        <begin position="184"/>
        <end position="210"/>
    </location>
</feature>
<feature type="transmembrane region" description="Helical" evidence="13">
    <location>
        <begin position="63"/>
        <end position="80"/>
    </location>
</feature>
<evidence type="ECO:0000256" key="12">
    <source>
        <dbReference type="ARBA" id="ARBA00023136"/>
    </source>
</evidence>
<comment type="cofactor">
    <cofactor evidence="1">
        <name>Zn(2+)</name>
        <dbReference type="ChEBI" id="CHEBI:29105"/>
    </cofactor>
</comment>
<proteinExistence type="inferred from homology"/>
<dbReference type="PANTHER" id="PTHR35864:SF1">
    <property type="entry name" value="ZINC METALLOPROTEASE YWHC-RELATED"/>
    <property type="match status" value="1"/>
</dbReference>
<evidence type="ECO:0000256" key="6">
    <source>
        <dbReference type="ARBA" id="ARBA00022692"/>
    </source>
</evidence>
<reference evidence="15" key="1">
    <citation type="submission" date="2020-10" db="EMBL/GenBank/DDBJ databases">
        <authorList>
            <person name="Gilroy R."/>
        </authorList>
    </citation>
    <scope>NUCLEOTIDE SEQUENCE</scope>
    <source>
        <strain evidence="15">ChiGjej1B1-19959</strain>
    </source>
</reference>
<keyword evidence="6 13" id="KW-0812">Transmembrane</keyword>
<organism evidence="15 16">
    <name type="scientific">Candidatus Fimenecus excrementigallinarum</name>
    <dbReference type="NCBI Taxonomy" id="2840816"/>
    <lineage>
        <taxon>Bacteria</taxon>
        <taxon>Bacillati</taxon>
        <taxon>Bacillota</taxon>
        <taxon>Clostridia</taxon>
        <taxon>Candidatus Fimenecus</taxon>
    </lineage>
</organism>